<reference evidence="3 4" key="1">
    <citation type="submission" date="2006-03" db="EMBL/GenBank/DDBJ databases">
        <authorList>
            <person name="Pinhassi J."/>
            <person name="Pedros-Alio C."/>
            <person name="Ferriera S."/>
            <person name="Johnson J."/>
            <person name="Kravitz S."/>
            <person name="Halpern A."/>
            <person name="Remington K."/>
            <person name="Beeson K."/>
            <person name="Tran B."/>
            <person name="Rogers Y.-H."/>
            <person name="Friedman R."/>
            <person name="Venter J.C."/>
        </authorList>
    </citation>
    <scope>NUCLEOTIDE SEQUENCE [LARGE SCALE GENOMIC DNA]</scope>
    <source>
        <strain evidence="3 4">RED65</strain>
    </source>
</reference>
<sequence length="992" mass="109098">MYQLLIFVFSLMLLAGCDKTGEQQTVSFDGWEKSYLVYSYPFNGQQNVSIQSKVSLMFTHAIDTEFMDNHIKVYDKDGNLVPGRIEVQPGNDAAIDFYPNEPLRTGETYRVQYEGLSSTERGLVQNPNVIEFSTIGVSRDAQSGDDATGFDPSEFHVMSAFPTDDLPFMDFSVLHYTFTQQIDVNSVKLDETFAFKKAGSTESVPGKLLVKDRYIIFDPDEDLTPGQAYTLEMTSGIKSKAGIALTPEGFANKTYIPNDSQPRTTMVQKIYGDPEVVSPLSGLPRNSVPVNSTLMGDVISFARANYYTELAFIPNFPEASPFVIRKGSVIKGTKMPVNIGGEVSGGYDTGEIYLTLITDATGYLINNANTTDKNAPKQVRLVMDVAMTAEDPRANGGLSQDVLHINLFGIAQRENGVLIVDTLGEINPTLLGVEKAQGLVSFFLEAYADQDNAPVKIEDETAPTLQSWLPGDIIGRVDPADAILLIFDEPLDQANLQQEIQLWRNETEQVDIHVTNDGSSVIIRPSEPLKYNSDYRVKLGANLEDLNGNTIEAPFDLTFTTLSFNDSKLAAPLVGSAYPGYNCKLTGGDLTVGDAGRCEGGKATDDRFPIFKLPSNRPINITFNQLMDTDTFKLGENCGEGSIRVEVINELGECQSTVEGSIQYDGSRITFEPLVPWQDDTLYRYTLNSAQSSVCDGSDEVLCSANGLPLRTVPLTLTVDNIAQGSGPMSIPFVAIDPDTERVYNPLSKLPAADVNRNYILEDNENTEESLERLYKNASKLSVAGTGGLIGEAKIGCRSGECEDEQNIYVSGYLPTVVGLYDAENDRIPVELNSQALVTTSVAMHTRIPLLFNTWLVNETGPQIMRMRYRTDNEGNRIPDIGYITWDPNYEREDGTIGSAMFGSTMNVYLDAPGLKPDVPILGEEETNLHSYPLTVELYGPIVFLPDGRMEIQLKNQNNVQLNVEIGDSSSVNLEIRPQDLSINLVSKMVKS</sequence>
<feature type="domain" description="SbsA Ig-like" evidence="2">
    <location>
        <begin position="459"/>
        <end position="561"/>
    </location>
</feature>
<evidence type="ECO:0000256" key="1">
    <source>
        <dbReference type="ARBA" id="ARBA00022729"/>
    </source>
</evidence>
<feature type="domain" description="SbsA Ig-like" evidence="2">
    <location>
        <begin position="173"/>
        <end position="243"/>
    </location>
</feature>
<comment type="caution">
    <text evidence="3">The sequence shown here is derived from an EMBL/GenBank/DDBJ whole genome shotgun (WGS) entry which is preliminary data.</text>
</comment>
<keyword evidence="4" id="KW-1185">Reference proteome</keyword>
<gene>
    <name evidence="3" type="ORF">RED65_00410</name>
</gene>
<dbReference type="Pfam" id="PF13205">
    <property type="entry name" value="Big_5"/>
    <property type="match status" value="3"/>
</dbReference>
<dbReference type="HOGENOM" id="CLU_278074_0_0_6"/>
<organism evidence="3 4">
    <name type="scientific">Bermanella marisrubri</name>
    <dbReference type="NCBI Taxonomy" id="207949"/>
    <lineage>
        <taxon>Bacteria</taxon>
        <taxon>Pseudomonadati</taxon>
        <taxon>Pseudomonadota</taxon>
        <taxon>Gammaproteobacteria</taxon>
        <taxon>Oceanospirillales</taxon>
        <taxon>Oceanospirillaceae</taxon>
        <taxon>Bermanella</taxon>
    </lineage>
</organism>
<dbReference type="STRING" id="207949.RED65_00410"/>
<evidence type="ECO:0000259" key="2">
    <source>
        <dbReference type="Pfam" id="PF13205"/>
    </source>
</evidence>
<dbReference type="EMBL" id="AAQH01000002">
    <property type="protein sequence ID" value="EAT13176.1"/>
    <property type="molecule type" value="Genomic_DNA"/>
</dbReference>
<dbReference type="InterPro" id="IPR032812">
    <property type="entry name" value="SbsA_Ig"/>
</dbReference>
<dbReference type="OrthoDB" id="6716594at2"/>
<evidence type="ECO:0000313" key="4">
    <source>
        <dbReference type="Proteomes" id="UP000004263"/>
    </source>
</evidence>
<protein>
    <recommendedName>
        <fullName evidence="2">SbsA Ig-like domain-containing protein</fullName>
    </recommendedName>
</protein>
<evidence type="ECO:0000313" key="3">
    <source>
        <dbReference type="EMBL" id="EAT13176.1"/>
    </source>
</evidence>
<dbReference type="AlphaFoldDB" id="Q1N5E7"/>
<dbReference type="RefSeq" id="WP_007017562.1">
    <property type="nucleotide sequence ID" value="NZ_CH724114.1"/>
</dbReference>
<name>Q1N5E7_9GAMM</name>
<dbReference type="Gene3D" id="2.60.40.1220">
    <property type="match status" value="2"/>
</dbReference>
<feature type="domain" description="SbsA Ig-like" evidence="2">
    <location>
        <begin position="37"/>
        <end position="134"/>
    </location>
</feature>
<accession>Q1N5E7</accession>
<keyword evidence="1" id="KW-0732">Signal</keyword>
<dbReference type="InterPro" id="IPR014755">
    <property type="entry name" value="Cu-Rt/internalin_Ig-like"/>
</dbReference>
<dbReference type="Proteomes" id="UP000004263">
    <property type="component" value="Unassembled WGS sequence"/>
</dbReference>
<proteinExistence type="predicted"/>